<name>A0A212J1Z8_9BACT</name>
<dbReference type="GO" id="GO:0016491">
    <property type="term" value="F:oxidoreductase activity"/>
    <property type="evidence" value="ECO:0007669"/>
    <property type="project" value="TreeGrafter"/>
</dbReference>
<dbReference type="GO" id="GO:0005829">
    <property type="term" value="C:cytosol"/>
    <property type="evidence" value="ECO:0007669"/>
    <property type="project" value="TreeGrafter"/>
</dbReference>
<proteinExistence type="predicted"/>
<evidence type="ECO:0000259" key="2">
    <source>
        <dbReference type="PROSITE" id="PS51725"/>
    </source>
</evidence>
<dbReference type="Pfam" id="PF03992">
    <property type="entry name" value="ABM"/>
    <property type="match status" value="1"/>
</dbReference>
<dbReference type="InterPro" id="IPR050744">
    <property type="entry name" value="AI-2_Isomerase_LsrG"/>
</dbReference>
<reference evidence="3" key="1">
    <citation type="submission" date="2016-04" db="EMBL/GenBank/DDBJ databases">
        <authorList>
            <person name="Evans L.H."/>
            <person name="Alamgir A."/>
            <person name="Owens N."/>
            <person name="Weber N.D."/>
            <person name="Virtaneva K."/>
            <person name="Barbian K."/>
            <person name="Babar A."/>
            <person name="Rosenke K."/>
        </authorList>
    </citation>
    <scope>NUCLEOTIDE SEQUENCE</scope>
    <source>
        <strain evidence="3">86-1</strain>
    </source>
</reference>
<dbReference type="InterPro" id="IPR007138">
    <property type="entry name" value="ABM_dom"/>
</dbReference>
<feature type="chain" id="PRO_5012035713" description="ABM domain-containing protein" evidence="1">
    <location>
        <begin position="23"/>
        <end position="138"/>
    </location>
</feature>
<dbReference type="PANTHER" id="PTHR33336:SF3">
    <property type="entry name" value="ABM DOMAIN-CONTAINING PROTEIN"/>
    <property type="match status" value="1"/>
</dbReference>
<feature type="domain" description="ABM" evidence="2">
    <location>
        <begin position="46"/>
        <end position="134"/>
    </location>
</feature>
<keyword evidence="1" id="KW-0732">Signal</keyword>
<dbReference type="SUPFAM" id="SSF54909">
    <property type="entry name" value="Dimeric alpha+beta barrel"/>
    <property type="match status" value="1"/>
</dbReference>
<sequence length="138" mass="15481">MKKIVFTLLFGLLCIVSCNQKAATNQDDTIVIKTGIEAEERTGDELKIAAIITVKPEAIKDILPIFQAVVQGSQEEDGCISYNVHQDTGDSTRFIILEEWESQAAIDFHGNTEHFKTYQKASKDMVAKKEVIKMKLVY</sequence>
<evidence type="ECO:0000256" key="1">
    <source>
        <dbReference type="SAM" id="SignalP"/>
    </source>
</evidence>
<accession>A0A212J1Z8</accession>
<feature type="signal peptide" evidence="1">
    <location>
        <begin position="1"/>
        <end position="22"/>
    </location>
</feature>
<evidence type="ECO:0000313" key="3">
    <source>
        <dbReference type="EMBL" id="SBV93469.1"/>
    </source>
</evidence>
<dbReference type="RefSeq" id="WP_296938764.1">
    <property type="nucleotide sequence ID" value="NZ_LT599032.1"/>
</dbReference>
<protein>
    <recommendedName>
        <fullName evidence="2">ABM domain-containing protein</fullName>
    </recommendedName>
</protein>
<dbReference type="AlphaFoldDB" id="A0A212J1Z8"/>
<organism evidence="3">
    <name type="scientific">uncultured Dysgonomonas sp</name>
    <dbReference type="NCBI Taxonomy" id="206096"/>
    <lineage>
        <taxon>Bacteria</taxon>
        <taxon>Pseudomonadati</taxon>
        <taxon>Bacteroidota</taxon>
        <taxon>Bacteroidia</taxon>
        <taxon>Bacteroidales</taxon>
        <taxon>Dysgonomonadaceae</taxon>
        <taxon>Dysgonomonas</taxon>
        <taxon>environmental samples</taxon>
    </lineage>
</organism>
<dbReference type="PROSITE" id="PS51725">
    <property type="entry name" value="ABM"/>
    <property type="match status" value="1"/>
</dbReference>
<dbReference type="InterPro" id="IPR011008">
    <property type="entry name" value="Dimeric_a/b-barrel"/>
</dbReference>
<gene>
    <name evidence="3" type="ORF">KL86DYS1_10875</name>
</gene>
<dbReference type="EMBL" id="FLUM01000001">
    <property type="protein sequence ID" value="SBV93469.1"/>
    <property type="molecule type" value="Genomic_DNA"/>
</dbReference>
<dbReference type="PANTHER" id="PTHR33336">
    <property type="entry name" value="QUINOL MONOOXYGENASE YGIN-RELATED"/>
    <property type="match status" value="1"/>
</dbReference>
<dbReference type="Gene3D" id="3.30.70.100">
    <property type="match status" value="1"/>
</dbReference>